<protein>
    <submittedName>
        <fullName evidence="1">Uncharacterized protein</fullName>
    </submittedName>
</protein>
<comment type="caution">
    <text evidence="1">The sequence shown here is derived from an EMBL/GenBank/DDBJ whole genome shotgun (WGS) entry which is preliminary data.</text>
</comment>
<dbReference type="Proteomes" id="UP001165960">
    <property type="component" value="Unassembled WGS sequence"/>
</dbReference>
<evidence type="ECO:0000313" key="2">
    <source>
        <dbReference type="Proteomes" id="UP001165960"/>
    </source>
</evidence>
<reference evidence="1" key="1">
    <citation type="submission" date="2022-04" db="EMBL/GenBank/DDBJ databases">
        <title>Genome of the entomopathogenic fungus Entomophthora muscae.</title>
        <authorList>
            <person name="Elya C."/>
            <person name="Lovett B.R."/>
            <person name="Lee E."/>
            <person name="Macias A.M."/>
            <person name="Hajek A.E."/>
            <person name="De Bivort B.L."/>
            <person name="Kasson M.T."/>
            <person name="De Fine Licht H.H."/>
            <person name="Stajich J.E."/>
        </authorList>
    </citation>
    <scope>NUCLEOTIDE SEQUENCE</scope>
    <source>
        <strain evidence="1">Berkeley</strain>
    </source>
</reference>
<organism evidence="1 2">
    <name type="scientific">Entomophthora muscae</name>
    <dbReference type="NCBI Taxonomy" id="34485"/>
    <lineage>
        <taxon>Eukaryota</taxon>
        <taxon>Fungi</taxon>
        <taxon>Fungi incertae sedis</taxon>
        <taxon>Zoopagomycota</taxon>
        <taxon>Entomophthoromycotina</taxon>
        <taxon>Entomophthoromycetes</taxon>
        <taxon>Entomophthorales</taxon>
        <taxon>Entomophthoraceae</taxon>
        <taxon>Entomophthora</taxon>
    </lineage>
</organism>
<evidence type="ECO:0000313" key="1">
    <source>
        <dbReference type="EMBL" id="KAJ9052286.1"/>
    </source>
</evidence>
<sequence>MSENSCLGGCSLANPLWHSCSSYIEACPGPKPDADGRGCHSSGDYVQEIKPGILLAGWHTSNTFPMAI</sequence>
<dbReference type="EMBL" id="QTSX02006714">
    <property type="protein sequence ID" value="KAJ9052286.1"/>
    <property type="molecule type" value="Genomic_DNA"/>
</dbReference>
<keyword evidence="2" id="KW-1185">Reference proteome</keyword>
<gene>
    <name evidence="1" type="ORF">DSO57_1035758</name>
</gene>
<proteinExistence type="predicted"/>
<name>A0ACC2RQG8_9FUNG</name>
<accession>A0ACC2RQG8</accession>